<organism evidence="1 2">
    <name type="scientific">Parablautia muri</name>
    <dbReference type="NCBI Taxonomy" id="2320879"/>
    <lineage>
        <taxon>Bacteria</taxon>
        <taxon>Bacillati</taxon>
        <taxon>Bacillota</taxon>
        <taxon>Clostridia</taxon>
        <taxon>Lachnospirales</taxon>
        <taxon>Lachnospiraceae</taxon>
        <taxon>Parablautia</taxon>
    </lineage>
</organism>
<dbReference type="InterPro" id="IPR025468">
    <property type="entry name" value="TTRAP"/>
</dbReference>
<dbReference type="EMBL" id="QZDT01000043">
    <property type="protein sequence ID" value="NBJ94557.1"/>
    <property type="molecule type" value="Genomic_DNA"/>
</dbReference>
<proteinExistence type="predicted"/>
<comment type="caution">
    <text evidence="1">The sequence shown here is derived from an EMBL/GenBank/DDBJ whole genome shotgun (WGS) entry which is preliminary data.</text>
</comment>
<protein>
    <submittedName>
        <fullName evidence="1">Uncharacterized protein</fullName>
    </submittedName>
</protein>
<accession>A0A9X5GUX5</accession>
<dbReference type="RefSeq" id="WP_160561575.1">
    <property type="nucleotide sequence ID" value="NZ_QZDT01000043.1"/>
</dbReference>
<keyword evidence="2" id="KW-1185">Reference proteome</keyword>
<evidence type="ECO:0000313" key="2">
    <source>
        <dbReference type="Proteomes" id="UP001154420"/>
    </source>
</evidence>
<dbReference type="AlphaFoldDB" id="A0A9X5GUX5"/>
<dbReference type="Gene3D" id="1.10.10.1850">
    <property type="entry name" value="Sporulation protein-like"/>
    <property type="match status" value="1"/>
</dbReference>
<reference evidence="1" key="1">
    <citation type="submission" date="2018-09" db="EMBL/GenBank/DDBJ databases">
        <title>Murine metabolic-syndrome-specific gut microbial biobank.</title>
        <authorList>
            <person name="Liu C."/>
        </authorList>
    </citation>
    <scope>NUCLEOTIDE SEQUENCE</scope>
    <source>
        <strain evidence="1">D42-62</strain>
    </source>
</reference>
<dbReference type="Pfam" id="PF14203">
    <property type="entry name" value="TTRAP"/>
    <property type="match status" value="1"/>
</dbReference>
<name>A0A9X5GUX5_9FIRM</name>
<dbReference type="InterPro" id="IPR041965">
    <property type="entry name" value="TTRAP_sf"/>
</dbReference>
<evidence type="ECO:0000313" key="1">
    <source>
        <dbReference type="EMBL" id="NBJ94557.1"/>
    </source>
</evidence>
<gene>
    <name evidence="1" type="ORF">D5281_18740</name>
</gene>
<dbReference type="Proteomes" id="UP001154420">
    <property type="component" value="Unassembled WGS sequence"/>
</dbReference>
<sequence length="43" mass="5260">MPYLNDPYLEALAHKIIRKLQNMTDKEFERLAFWYISEVTKSR</sequence>